<keyword evidence="3" id="KW-0597">Phosphoprotein</keyword>
<dbReference type="Proteomes" id="UP001060368">
    <property type="component" value="Chromosome"/>
</dbReference>
<dbReference type="RefSeq" id="WP_257743269.1">
    <property type="nucleotide sequence ID" value="NZ_CP096115.1"/>
</dbReference>
<name>A0A9E7PQI3_9EURY</name>
<evidence type="ECO:0000256" key="4">
    <source>
        <dbReference type="PROSITE-ProRule" id="PRU00284"/>
    </source>
</evidence>
<dbReference type="CDD" id="cd00156">
    <property type="entry name" value="REC"/>
    <property type="match status" value="1"/>
</dbReference>
<keyword evidence="5" id="KW-0175">Coiled coil</keyword>
<dbReference type="Gene3D" id="1.20.120.1530">
    <property type="match status" value="1"/>
</dbReference>
<dbReference type="GO" id="GO:0004888">
    <property type="term" value="F:transmembrane signaling receptor activity"/>
    <property type="evidence" value="ECO:0007669"/>
    <property type="project" value="InterPro"/>
</dbReference>
<evidence type="ECO:0000313" key="10">
    <source>
        <dbReference type="Proteomes" id="UP001060368"/>
    </source>
</evidence>
<dbReference type="PANTHER" id="PTHR32089">
    <property type="entry name" value="METHYL-ACCEPTING CHEMOTAXIS PROTEIN MCPB"/>
    <property type="match status" value="1"/>
</dbReference>
<dbReference type="GO" id="GO:0006935">
    <property type="term" value="P:chemotaxis"/>
    <property type="evidence" value="ECO:0007669"/>
    <property type="project" value="InterPro"/>
</dbReference>
<dbReference type="NCBIfam" id="TIGR00229">
    <property type="entry name" value="sensory_box"/>
    <property type="match status" value="1"/>
</dbReference>
<keyword evidence="1 4" id="KW-0807">Transducer</keyword>
<dbReference type="EMBL" id="CP096115">
    <property type="protein sequence ID" value="UUX93129.1"/>
    <property type="molecule type" value="Genomic_DNA"/>
</dbReference>
<comment type="similarity">
    <text evidence="2">Belongs to the methyl-accepting chemotaxis (MCP) protein family.</text>
</comment>
<reference evidence="9" key="1">
    <citation type="submission" date="2022-04" db="EMBL/GenBank/DDBJ databases">
        <title>Complete genome of Methanoplanus endosymbiosus DSM 3599.</title>
        <authorList>
            <person name="Chen S.-C."/>
            <person name="You Y.-T."/>
            <person name="Zhou Y.-Z."/>
            <person name="Lai M.-C."/>
        </authorList>
    </citation>
    <scope>NUCLEOTIDE SEQUENCE</scope>
    <source>
        <strain evidence="9">DSM 3599</strain>
    </source>
</reference>
<dbReference type="Pfam" id="PF00015">
    <property type="entry name" value="MCPsignal"/>
    <property type="match status" value="1"/>
</dbReference>
<evidence type="ECO:0000256" key="1">
    <source>
        <dbReference type="ARBA" id="ARBA00023224"/>
    </source>
</evidence>
<proteinExistence type="inferred from homology"/>
<dbReference type="SUPFAM" id="SSF58104">
    <property type="entry name" value="Methyl-accepting chemotaxis protein (MCP) signaling domain"/>
    <property type="match status" value="1"/>
</dbReference>
<feature type="modified residue" description="4-aspartylphosphate" evidence="3">
    <location>
        <position position="57"/>
    </location>
</feature>
<dbReference type="SUPFAM" id="SSF55785">
    <property type="entry name" value="PYP-like sensor domain (PAS domain)"/>
    <property type="match status" value="1"/>
</dbReference>
<dbReference type="SMART" id="SM00283">
    <property type="entry name" value="MA"/>
    <property type="match status" value="1"/>
</dbReference>
<organism evidence="9 10">
    <name type="scientific">Methanoplanus endosymbiosus</name>
    <dbReference type="NCBI Taxonomy" id="33865"/>
    <lineage>
        <taxon>Archaea</taxon>
        <taxon>Methanobacteriati</taxon>
        <taxon>Methanobacteriota</taxon>
        <taxon>Stenosarchaea group</taxon>
        <taxon>Methanomicrobia</taxon>
        <taxon>Methanomicrobiales</taxon>
        <taxon>Methanomicrobiaceae</taxon>
        <taxon>Methanoplanus</taxon>
    </lineage>
</organism>
<dbReference type="SMART" id="SM00448">
    <property type="entry name" value="REC"/>
    <property type="match status" value="1"/>
</dbReference>
<dbReference type="GeneID" id="74306654"/>
<dbReference type="GO" id="GO:0016020">
    <property type="term" value="C:membrane"/>
    <property type="evidence" value="ECO:0007669"/>
    <property type="project" value="InterPro"/>
</dbReference>
<dbReference type="PROSITE" id="PS50110">
    <property type="entry name" value="RESPONSE_REGULATORY"/>
    <property type="match status" value="1"/>
</dbReference>
<accession>A0A9E7PQI3</accession>
<dbReference type="InterPro" id="IPR001789">
    <property type="entry name" value="Sig_transdc_resp-reg_receiver"/>
</dbReference>
<feature type="domain" description="PAS" evidence="8">
    <location>
        <begin position="155"/>
        <end position="191"/>
    </location>
</feature>
<dbReference type="PROSITE" id="PS50112">
    <property type="entry name" value="PAS"/>
    <property type="match status" value="1"/>
</dbReference>
<evidence type="ECO:0000259" key="6">
    <source>
        <dbReference type="PROSITE" id="PS50110"/>
    </source>
</evidence>
<dbReference type="InterPro" id="IPR003660">
    <property type="entry name" value="HAMP_dom"/>
</dbReference>
<evidence type="ECO:0000259" key="7">
    <source>
        <dbReference type="PROSITE" id="PS50111"/>
    </source>
</evidence>
<sequence>MSEVISVIVLEDSKDDAFFNLKELQKGGYETDSICLDNDRDFRKALSDREWDIIISDYDMGAFNGKDALKILKERHDLDIPFILVSGAVGEDTAVEMMKSGCTDFIAKDSLSRLYPAVKREIKDAKIRKERIKAQADLDRNLTEMKELTFRQNTMLEENPTPLILMDLNLNIKFVNRAYVKLSGYSKDKLLTMTARDFKVLEKSGHGLKEALATKSGVTGDITVEFPTGIKLIEQDTIPIADSEGNISDILAAYKDMTEIRRVNEYLHKEVIKVSENLENLAEGNLDISLEIENPDEYTKEAYENFNRINESMKALKTAVNRMVEDAGMLAEGGKNGKFNVRADISVHKGSFRQVIEGFNETLEAFIVPLNEAKKIALEYADNNFSARFDKKIQISGEFVEFAEALNNTGICLGETIAGVKETVEKTNYNAKEVNKGTEDVGRAAEDVASTSQKTADVVEKLLVKMEDINNQIADLSASNEEIASTSQEVLKGALNVVDIGKKAQVAGDDAKHKMASVEEIAGKSVGEINSLKDQISEVGTVVKLIYEITGQINLLALNAAIEAARAGEHGRGFAVVAGEVKNLAGEARQATDSIEKVVAAVQANSESAAASITGANKEIINGAESVNNALEALNKIIISANQVQKDIGDITNAIENQADIANKVVSVTQEGTVMTHEVQNQTVELASLAEEASASVEEIASAVYEVTELTAGLRTDMDKFRL</sequence>
<protein>
    <submittedName>
        <fullName evidence="9">Methyl-accepting chemotaxis protein</fullName>
    </submittedName>
</protein>
<evidence type="ECO:0000256" key="3">
    <source>
        <dbReference type="PROSITE-ProRule" id="PRU00169"/>
    </source>
</evidence>
<dbReference type="SUPFAM" id="SSF52172">
    <property type="entry name" value="CheY-like"/>
    <property type="match status" value="1"/>
</dbReference>
<dbReference type="Gene3D" id="3.30.450.20">
    <property type="entry name" value="PAS domain"/>
    <property type="match status" value="1"/>
</dbReference>
<dbReference type="GO" id="GO:0000160">
    <property type="term" value="P:phosphorelay signal transduction system"/>
    <property type="evidence" value="ECO:0007669"/>
    <property type="project" value="InterPro"/>
</dbReference>
<dbReference type="InterPro" id="IPR004090">
    <property type="entry name" value="Chemotax_Me-accpt_rcpt"/>
</dbReference>
<dbReference type="InterPro" id="IPR004089">
    <property type="entry name" value="MCPsignal_dom"/>
</dbReference>
<evidence type="ECO:0000313" key="9">
    <source>
        <dbReference type="EMBL" id="UUX93129.1"/>
    </source>
</evidence>
<dbReference type="InterPro" id="IPR035965">
    <property type="entry name" value="PAS-like_dom_sf"/>
</dbReference>
<feature type="coiled-coil region" evidence="5">
    <location>
        <begin position="459"/>
        <end position="486"/>
    </location>
</feature>
<evidence type="ECO:0000256" key="5">
    <source>
        <dbReference type="SAM" id="Coils"/>
    </source>
</evidence>
<evidence type="ECO:0000256" key="2">
    <source>
        <dbReference type="ARBA" id="ARBA00029447"/>
    </source>
</evidence>
<dbReference type="AlphaFoldDB" id="A0A9E7PQI3"/>
<dbReference type="CDD" id="cd00130">
    <property type="entry name" value="PAS"/>
    <property type="match status" value="1"/>
</dbReference>
<dbReference type="Gene3D" id="1.10.287.950">
    <property type="entry name" value="Methyl-accepting chemotaxis protein"/>
    <property type="match status" value="1"/>
</dbReference>
<gene>
    <name evidence="9" type="ORF">L6E24_03125</name>
</gene>
<dbReference type="InterPro" id="IPR000014">
    <property type="entry name" value="PAS"/>
</dbReference>
<dbReference type="PRINTS" id="PR00260">
    <property type="entry name" value="CHEMTRNSDUCR"/>
</dbReference>
<dbReference type="InterPro" id="IPR011006">
    <property type="entry name" value="CheY-like_superfamily"/>
</dbReference>
<dbReference type="PROSITE" id="PS50111">
    <property type="entry name" value="CHEMOTAXIS_TRANSDUC_2"/>
    <property type="match status" value="1"/>
</dbReference>
<feature type="domain" description="Response regulatory" evidence="6">
    <location>
        <begin position="6"/>
        <end position="123"/>
    </location>
</feature>
<dbReference type="Pfam" id="PF00072">
    <property type="entry name" value="Response_reg"/>
    <property type="match status" value="1"/>
</dbReference>
<dbReference type="Pfam" id="PF18947">
    <property type="entry name" value="HAMP_2"/>
    <property type="match status" value="1"/>
</dbReference>
<dbReference type="Gene3D" id="3.40.50.2300">
    <property type="match status" value="1"/>
</dbReference>
<feature type="domain" description="Methyl-accepting transducer" evidence="7">
    <location>
        <begin position="430"/>
        <end position="701"/>
    </location>
</feature>
<dbReference type="KEGG" id="mend:L6E24_03125"/>
<keyword evidence="10" id="KW-1185">Reference proteome</keyword>
<dbReference type="PANTHER" id="PTHR32089:SF112">
    <property type="entry name" value="LYSOZYME-LIKE PROTEIN-RELATED"/>
    <property type="match status" value="1"/>
</dbReference>
<evidence type="ECO:0000259" key="8">
    <source>
        <dbReference type="PROSITE" id="PS50112"/>
    </source>
</evidence>